<dbReference type="Gene3D" id="3.20.20.190">
    <property type="entry name" value="Phosphatidylinositol (PI) phosphodiesterase"/>
    <property type="match status" value="1"/>
</dbReference>
<dbReference type="PROSITE" id="PS50297">
    <property type="entry name" value="ANK_REP_REGION"/>
    <property type="match status" value="1"/>
</dbReference>
<dbReference type="EMBL" id="CAEFZW010000008">
    <property type="protein sequence ID" value="CAB4256110.1"/>
    <property type="molecule type" value="Genomic_DNA"/>
</dbReference>
<dbReference type="PROSITE" id="PS50088">
    <property type="entry name" value="ANK_REPEAT"/>
    <property type="match status" value="2"/>
</dbReference>
<sequence length="1202" mass="136561">MKFGKYLEGRQLELSEYNGHFIDYKGLKKLIKQLAIPVYPNAESNSADLLLDQSQTSIDNDDDVTDFNNPVFYRRLQENKASFFFRLERELEKVNSFYLEKEADLRVQFNILQSKYNNYKKSGRLSSRMAISFKAIYGGFIKFQKDLSNFEQFVELNKTGFSKVLKKWDKRSHSQEKEFYLATVVSVQPIFARNEALKLNDETLNILIELNDVNNNNTMLLVRDSPNNSKNEDTDTQQLVEHGDTGRIISNNSVYNERSESGLIDHRDIRGSKLTQTLNVLNLKPINNKQNIMNYSVNPLEYFDCDTKIENWYIELLNIAKLKDDDRRSKALGNFTVIKIEQSINDSNLTDKVTFLTKCVSRLFLLLISSIIDDASLQIFYESSKSNIDLLYNGNDEEEFTKRNIMHEAMHSSFQQRTFIIQVCMDTLELGTLKQLINGQDIYLRTPLHYAAELGKLDSVKRIINSTLVDTIDDVDNNSKSPLILSIINNHNEITEFLLVFGGASVVPKFTEQMGPQFSPLCVACKYNNLEATRLLLKLRDERGIGLKDSSDPEAAEALHIVAKNGGNNELIGALISHGANPNGVDNFNKWTPIFYAIQEGNAASAKMLLDHGARLDVNDEDGRSPLFYTLWDSHIGVLNAILPFVNQQDKLEPIAEIGLTVMQNNDLPDDLDELEGSLEHIPDFELPPPIIPLRKYGHNFLEKKIFIKLVFKEGVKCIHFNNNDTLELTQPGRMTITSNLSDIVPRNIIFSVGENSDYDESKTKNYEATFLIDTLENFSIDFEIFASFGTRLLAKTTAMSHFFTNDLVSSMRDVTLSLFDHRLNCVGSLEVQYQVILPYLAKPLQITKYEPYWKSTGNNNNNSNHISNIMGLDHQSAVSDKTFNSVQSTIVTSSSLEGVFISIKVFALNDGTIVASPNFYVDIHGTNILINDLSKPQLERLCGYRIDEIDNDLSFAAGNDDNEKILSLFKKLISSKIFQFETLLKAIPKSIQLVVQVCFPTLGEIANVPVKISPYVTINKFIDDILYIIFEHERTLRHSGQSIRSIVFSSCNWQACSILNWKQPNFPVLLRMNTLSKSGEIFIGDTPHRLKSVTIQRNCIDTPTYNENETDVSKVTDQQNRCMVVDDNSPICIHNMVRFAISNNLLGVIIPYELLRLCEILNTVIKGQELLLIGSSQDSNDLMKEDKDINGRYSDAELIFN</sequence>
<dbReference type="CDD" id="cd14483">
    <property type="entry name" value="SPX_PHO81_NUC-2_like"/>
    <property type="match status" value="1"/>
</dbReference>
<feature type="repeat" description="ANK" evidence="3">
    <location>
        <begin position="554"/>
        <end position="587"/>
    </location>
</feature>
<dbReference type="InterPro" id="IPR004331">
    <property type="entry name" value="SPX_dom"/>
</dbReference>
<feature type="domain" description="GP-PDE" evidence="5">
    <location>
        <begin position="870"/>
        <end position="1202"/>
    </location>
</feature>
<proteinExistence type="predicted"/>
<dbReference type="PROSITE" id="PS51704">
    <property type="entry name" value="GP_PDE"/>
    <property type="match status" value="1"/>
</dbReference>
<feature type="repeat" description="ANK" evidence="3">
    <location>
        <begin position="589"/>
        <end position="621"/>
    </location>
</feature>
<evidence type="ECO:0000256" key="2">
    <source>
        <dbReference type="ARBA" id="ARBA00023043"/>
    </source>
</evidence>
<accession>A0A8H2VIQ0</accession>
<evidence type="ECO:0000313" key="6">
    <source>
        <dbReference type="EMBL" id="CAB4256110.1"/>
    </source>
</evidence>
<name>A0A8H2VIQ0_9SACH</name>
<dbReference type="RefSeq" id="XP_041407954.1">
    <property type="nucleotide sequence ID" value="XM_041552020.1"/>
</dbReference>
<dbReference type="InterPro" id="IPR030395">
    <property type="entry name" value="GP_PDE_dom"/>
</dbReference>
<dbReference type="Pfam" id="PF12796">
    <property type="entry name" value="Ank_2"/>
    <property type="match status" value="2"/>
</dbReference>
<dbReference type="Pfam" id="PF03105">
    <property type="entry name" value="SPX"/>
    <property type="match status" value="1"/>
</dbReference>
<dbReference type="PANTHER" id="PTHR24198:SF165">
    <property type="entry name" value="ANKYRIN REPEAT-CONTAINING PROTEIN-RELATED"/>
    <property type="match status" value="1"/>
</dbReference>
<evidence type="ECO:0000313" key="7">
    <source>
        <dbReference type="Proteomes" id="UP000644660"/>
    </source>
</evidence>
<protein>
    <submittedName>
        <fullName evidence="6">Similar to Saccharomyces cerevisiae YGR233C PHO81 Cyclin-dependent kinase (CDK) inhibitor, regulates Pho80p-Pho85p and Pcl7p-Pho85p cyclin-CDK complexes in response to phosphate levels</fullName>
    </submittedName>
</protein>
<evidence type="ECO:0000259" key="4">
    <source>
        <dbReference type="PROSITE" id="PS51382"/>
    </source>
</evidence>
<dbReference type="GO" id="GO:0006629">
    <property type="term" value="P:lipid metabolic process"/>
    <property type="evidence" value="ECO:0007669"/>
    <property type="project" value="InterPro"/>
</dbReference>
<evidence type="ECO:0000259" key="5">
    <source>
        <dbReference type="PROSITE" id="PS51704"/>
    </source>
</evidence>
<dbReference type="Pfam" id="PF25329">
    <property type="entry name" value="C2_GDE1"/>
    <property type="match status" value="1"/>
</dbReference>
<dbReference type="InterPro" id="IPR017946">
    <property type="entry name" value="PLC-like_Pdiesterase_TIM-brl"/>
</dbReference>
<dbReference type="Proteomes" id="UP000644660">
    <property type="component" value="Unassembled WGS sequence"/>
</dbReference>
<dbReference type="PANTHER" id="PTHR24198">
    <property type="entry name" value="ANKYRIN REPEAT AND PROTEIN KINASE DOMAIN-CONTAINING PROTEIN"/>
    <property type="match status" value="1"/>
</dbReference>
<evidence type="ECO:0000256" key="1">
    <source>
        <dbReference type="ARBA" id="ARBA00022737"/>
    </source>
</evidence>
<dbReference type="AlphaFoldDB" id="A0A8H2VIQ0"/>
<dbReference type="PROSITE" id="PS51382">
    <property type="entry name" value="SPX"/>
    <property type="match status" value="1"/>
</dbReference>
<keyword evidence="1" id="KW-0677">Repeat</keyword>
<dbReference type="GeneID" id="64859181"/>
<dbReference type="SMART" id="SM00248">
    <property type="entry name" value="ANK"/>
    <property type="match status" value="6"/>
</dbReference>
<gene>
    <name evidence="6" type="ORF">KABA2_08S03498</name>
</gene>
<feature type="domain" description="SPX" evidence="4">
    <location>
        <begin position="1"/>
        <end position="182"/>
    </location>
</feature>
<reference evidence="6 7" key="1">
    <citation type="submission" date="2020-05" db="EMBL/GenBank/DDBJ databases">
        <authorList>
            <person name="Casaregola S."/>
            <person name="Devillers H."/>
            <person name="Grondin C."/>
        </authorList>
    </citation>
    <scope>NUCLEOTIDE SEQUENCE [LARGE SCALE GENOMIC DNA]</scope>
    <source>
        <strain evidence="6 7">CLIB 1767</strain>
    </source>
</reference>
<dbReference type="GO" id="GO:0008081">
    <property type="term" value="F:phosphoric diester hydrolase activity"/>
    <property type="evidence" value="ECO:0007669"/>
    <property type="project" value="InterPro"/>
</dbReference>
<organism evidence="6 7">
    <name type="scientific">Maudiozyma barnettii</name>
    <dbReference type="NCBI Taxonomy" id="61262"/>
    <lineage>
        <taxon>Eukaryota</taxon>
        <taxon>Fungi</taxon>
        <taxon>Dikarya</taxon>
        <taxon>Ascomycota</taxon>
        <taxon>Saccharomycotina</taxon>
        <taxon>Saccharomycetes</taxon>
        <taxon>Saccharomycetales</taxon>
        <taxon>Saccharomycetaceae</taxon>
        <taxon>Maudiozyma</taxon>
    </lineage>
</organism>
<dbReference type="InterPro" id="IPR002110">
    <property type="entry name" value="Ankyrin_rpt"/>
</dbReference>
<dbReference type="InterPro" id="IPR057506">
    <property type="entry name" value="C2_GPCPD1"/>
</dbReference>
<comment type="caution">
    <text evidence="6">The sequence shown here is derived from an EMBL/GenBank/DDBJ whole genome shotgun (WGS) entry which is preliminary data.</text>
</comment>
<keyword evidence="2 3" id="KW-0040">ANK repeat</keyword>
<dbReference type="InterPro" id="IPR036770">
    <property type="entry name" value="Ankyrin_rpt-contain_sf"/>
</dbReference>
<evidence type="ECO:0000256" key="3">
    <source>
        <dbReference type="PROSITE-ProRule" id="PRU00023"/>
    </source>
</evidence>
<dbReference type="Gene3D" id="1.25.40.20">
    <property type="entry name" value="Ankyrin repeat-containing domain"/>
    <property type="match status" value="2"/>
</dbReference>
<keyword evidence="7" id="KW-1185">Reference proteome</keyword>
<dbReference type="SUPFAM" id="SSF48403">
    <property type="entry name" value="Ankyrin repeat"/>
    <property type="match status" value="1"/>
</dbReference>